<dbReference type="GO" id="GO:0008289">
    <property type="term" value="F:lipid binding"/>
    <property type="evidence" value="ECO:0007669"/>
    <property type="project" value="InterPro"/>
</dbReference>
<evidence type="ECO:0000256" key="1">
    <source>
        <dbReference type="SAM" id="MobiDB-lite"/>
    </source>
</evidence>
<dbReference type="CDD" id="cd00177">
    <property type="entry name" value="START"/>
    <property type="match status" value="1"/>
</dbReference>
<dbReference type="PROSITE" id="PS50003">
    <property type="entry name" value="PH_DOMAIN"/>
    <property type="match status" value="1"/>
</dbReference>
<dbReference type="InterPro" id="IPR001849">
    <property type="entry name" value="PH_domain"/>
</dbReference>
<keyword evidence="2" id="KW-1133">Transmembrane helix</keyword>
<name>I7LVZ1_TETTS</name>
<dbReference type="KEGG" id="tet:TTHERM_00219480"/>
<feature type="transmembrane region" description="Helical" evidence="2">
    <location>
        <begin position="386"/>
        <end position="407"/>
    </location>
</feature>
<dbReference type="SUPFAM" id="SSF55961">
    <property type="entry name" value="Bet v1-like"/>
    <property type="match status" value="1"/>
</dbReference>
<feature type="compositionally biased region" description="Basic and acidic residues" evidence="1">
    <location>
        <begin position="173"/>
        <end position="182"/>
    </location>
</feature>
<feature type="region of interest" description="Disordered" evidence="1">
    <location>
        <begin position="153"/>
        <end position="190"/>
    </location>
</feature>
<keyword evidence="2" id="KW-0472">Membrane</keyword>
<feature type="domain" description="START" evidence="4">
    <location>
        <begin position="552"/>
        <end position="715"/>
    </location>
</feature>
<feature type="domain" description="PH" evidence="3">
    <location>
        <begin position="53"/>
        <end position="144"/>
    </location>
</feature>
<dbReference type="PANTHER" id="PTHR19308">
    <property type="entry name" value="PHOSPHATIDYLCHOLINE TRANSFER PROTEIN"/>
    <property type="match status" value="1"/>
</dbReference>
<feature type="compositionally biased region" description="Polar residues" evidence="1">
    <location>
        <begin position="157"/>
        <end position="172"/>
    </location>
</feature>
<keyword evidence="2" id="KW-0812">Transmembrane</keyword>
<dbReference type="SMART" id="SM00233">
    <property type="entry name" value="PH"/>
    <property type="match status" value="1"/>
</dbReference>
<dbReference type="Proteomes" id="UP000009168">
    <property type="component" value="Unassembled WGS sequence"/>
</dbReference>
<feature type="transmembrane region" description="Helical" evidence="2">
    <location>
        <begin position="289"/>
        <end position="322"/>
    </location>
</feature>
<dbReference type="PANTHER" id="PTHR19308:SF56">
    <property type="entry name" value="START DOMAIN-CONTAINING PROTEIN"/>
    <property type="match status" value="1"/>
</dbReference>
<dbReference type="AlphaFoldDB" id="I7LVZ1"/>
<dbReference type="EMBL" id="GG662621">
    <property type="protein sequence ID" value="EAS00375.2"/>
    <property type="molecule type" value="Genomic_DNA"/>
</dbReference>
<accession>I7LVZ1</accession>
<dbReference type="Pfam" id="PF01852">
    <property type="entry name" value="START"/>
    <property type="match status" value="1"/>
</dbReference>
<dbReference type="SUPFAM" id="SSF50729">
    <property type="entry name" value="PH domain-like"/>
    <property type="match status" value="1"/>
</dbReference>
<sequence length="737" mass="87072">MQQAVNSQQKKLILFQKAIYNSYNTKFQSQNNKSIQKFNQYHNKRAIKMKFTKEIYKGYVQLKRKRFWVTRHLILYEDRLAYTESESDIEVRGEYYLMSIEFNELDGKESKLIQMIKKDNREVLLIDAGSQHKKWIQKIQMTRQRLLQQRGLPSEDLQASSSLSRVQQSRDTLSQKENKSQEDESETWDTNRMNKPEFVIKDPSLKAFNYNRGYYIIDKNLVPEHQNNSLIQEGFGVLSSVDSDSKYLISAGSNFLVYQLGKYSQAKLDLFKQVQKGFLLLRNVIVEQFIWKLISLLGIYFLFYFEMLGAFYVSLIAFYVIFFRGQVYQIMNRIQLNDYDFYINGYFKTNINEFLKYVKSNQDIQCTMTYQDKKVFMKLKNKQTKLSLTIVCFLSIFDYDGFTIHTLCRGSKTSYLQSIQFFEQSLLEIKRMRKNTTSILYQYHQQYQDTIFKNTHTSTKYINMNKIEAQANQNQNQIQDKPFQQKNVQNLNIDEQKNQVNEQVQKQKPQEQVNPITQIQSPPAISGQEQVYKNQLSDLAEQMISLSQLNAQNNWELIDKDKFIQVHRKFNEEKGLVYCRGECKIQTSVDELVSFLFDIQNQKHYNSYFDYGEDVEVFTNDMKIIYSITKKIVIISPRDVLALQGIVRIGNDTLICCQSIYDRQRQPHKKDAVRVDLFIGGFLIQPISSTEVNCIYVVCSDPKGKIPQYIKNMGMKDQAYTPNLIRKYFDKKKKEIK</sequence>
<dbReference type="InterPro" id="IPR002913">
    <property type="entry name" value="START_lipid-bd_dom"/>
</dbReference>
<evidence type="ECO:0000256" key="2">
    <source>
        <dbReference type="SAM" id="Phobius"/>
    </source>
</evidence>
<dbReference type="RefSeq" id="XP_001020620.2">
    <property type="nucleotide sequence ID" value="XM_001020620.2"/>
</dbReference>
<dbReference type="Gene3D" id="3.30.530.20">
    <property type="match status" value="1"/>
</dbReference>
<dbReference type="GO" id="GO:0005737">
    <property type="term" value="C:cytoplasm"/>
    <property type="evidence" value="ECO:0007669"/>
    <property type="project" value="UniProtKB-ARBA"/>
</dbReference>
<dbReference type="eggNOG" id="KOG2761">
    <property type="taxonomic scope" value="Eukaryota"/>
</dbReference>
<organism evidence="5 6">
    <name type="scientific">Tetrahymena thermophila (strain SB210)</name>
    <dbReference type="NCBI Taxonomy" id="312017"/>
    <lineage>
        <taxon>Eukaryota</taxon>
        <taxon>Sar</taxon>
        <taxon>Alveolata</taxon>
        <taxon>Ciliophora</taxon>
        <taxon>Intramacronucleata</taxon>
        <taxon>Oligohymenophorea</taxon>
        <taxon>Hymenostomatida</taxon>
        <taxon>Tetrahymenina</taxon>
        <taxon>Tetrahymenidae</taxon>
        <taxon>Tetrahymena</taxon>
    </lineage>
</organism>
<dbReference type="InterPro" id="IPR051213">
    <property type="entry name" value="START_lipid_transfer"/>
</dbReference>
<keyword evidence="6" id="KW-1185">Reference proteome</keyword>
<evidence type="ECO:0000313" key="6">
    <source>
        <dbReference type="Proteomes" id="UP000009168"/>
    </source>
</evidence>
<evidence type="ECO:0000313" key="5">
    <source>
        <dbReference type="EMBL" id="EAS00375.2"/>
    </source>
</evidence>
<proteinExistence type="predicted"/>
<gene>
    <name evidence="5" type="ORF">TTHERM_00219480</name>
</gene>
<reference evidence="6" key="1">
    <citation type="journal article" date="2006" name="PLoS Biol.">
        <title>Macronuclear genome sequence of the ciliate Tetrahymena thermophila, a model eukaryote.</title>
        <authorList>
            <person name="Eisen J.A."/>
            <person name="Coyne R.S."/>
            <person name="Wu M."/>
            <person name="Wu D."/>
            <person name="Thiagarajan M."/>
            <person name="Wortman J.R."/>
            <person name="Badger J.H."/>
            <person name="Ren Q."/>
            <person name="Amedeo P."/>
            <person name="Jones K.M."/>
            <person name="Tallon L.J."/>
            <person name="Delcher A.L."/>
            <person name="Salzberg S.L."/>
            <person name="Silva J.C."/>
            <person name="Haas B.J."/>
            <person name="Majoros W.H."/>
            <person name="Farzad M."/>
            <person name="Carlton J.M."/>
            <person name="Smith R.K. Jr."/>
            <person name="Garg J."/>
            <person name="Pearlman R.E."/>
            <person name="Karrer K.M."/>
            <person name="Sun L."/>
            <person name="Manning G."/>
            <person name="Elde N.C."/>
            <person name="Turkewitz A.P."/>
            <person name="Asai D.J."/>
            <person name="Wilkes D.E."/>
            <person name="Wang Y."/>
            <person name="Cai H."/>
            <person name="Collins K."/>
            <person name="Stewart B.A."/>
            <person name="Lee S.R."/>
            <person name="Wilamowska K."/>
            <person name="Weinberg Z."/>
            <person name="Ruzzo W.L."/>
            <person name="Wloga D."/>
            <person name="Gaertig J."/>
            <person name="Frankel J."/>
            <person name="Tsao C.-C."/>
            <person name="Gorovsky M.A."/>
            <person name="Keeling P.J."/>
            <person name="Waller R.F."/>
            <person name="Patron N.J."/>
            <person name="Cherry J.M."/>
            <person name="Stover N.A."/>
            <person name="Krieger C.J."/>
            <person name="del Toro C."/>
            <person name="Ryder H.F."/>
            <person name="Williamson S.C."/>
            <person name="Barbeau R.A."/>
            <person name="Hamilton E.P."/>
            <person name="Orias E."/>
        </authorList>
    </citation>
    <scope>NUCLEOTIDE SEQUENCE [LARGE SCALE GENOMIC DNA]</scope>
    <source>
        <strain evidence="6">SB210</strain>
    </source>
</reference>
<dbReference type="STRING" id="312017.I7LVZ1"/>
<protein>
    <submittedName>
        <fullName evidence="5">START domain protein</fullName>
    </submittedName>
</protein>
<dbReference type="InterPro" id="IPR023393">
    <property type="entry name" value="START-like_dom_sf"/>
</dbReference>
<evidence type="ECO:0000259" key="4">
    <source>
        <dbReference type="PROSITE" id="PS50848"/>
    </source>
</evidence>
<dbReference type="PROSITE" id="PS50848">
    <property type="entry name" value="START"/>
    <property type="match status" value="1"/>
</dbReference>
<evidence type="ECO:0000259" key="3">
    <source>
        <dbReference type="PROSITE" id="PS50003"/>
    </source>
</evidence>
<dbReference type="OrthoDB" id="1295045at2759"/>
<dbReference type="GeneID" id="7839466"/>
<dbReference type="InParanoid" id="I7LVZ1"/>